<name>A0A3S2PL13_ORYJA</name>
<dbReference type="Pfam" id="PF17737">
    <property type="entry name" value="Ig_C19orf38"/>
    <property type="match status" value="1"/>
</dbReference>
<evidence type="ECO:0000256" key="2">
    <source>
        <dbReference type="SAM" id="SignalP"/>
    </source>
</evidence>
<keyword evidence="1" id="KW-0812">Transmembrane</keyword>
<dbReference type="AlphaFoldDB" id="A0A3S2PL13"/>
<protein>
    <recommendedName>
        <fullName evidence="3">C19orf38 Ig domain-containing protein</fullName>
    </recommendedName>
</protein>
<evidence type="ECO:0000313" key="5">
    <source>
        <dbReference type="Proteomes" id="UP000283210"/>
    </source>
</evidence>
<reference evidence="4 5" key="1">
    <citation type="submission" date="2018-11" db="EMBL/GenBank/DDBJ databases">
        <authorList>
            <person name="Lopez-Roques C."/>
            <person name="Donnadieu C."/>
            <person name="Bouchez O."/>
            <person name="Klopp C."/>
            <person name="Cabau C."/>
            <person name="Zahm M."/>
        </authorList>
    </citation>
    <scope>NUCLEOTIDE SEQUENCE [LARGE SCALE GENOMIC DNA]</scope>
    <source>
        <strain evidence="4">RS831</strain>
        <tissue evidence="4">Whole body</tissue>
    </source>
</reference>
<gene>
    <name evidence="4" type="ORF">OJAV_G00008300</name>
</gene>
<feature type="chain" id="PRO_5018584038" description="C19orf38 Ig domain-containing protein" evidence="2">
    <location>
        <begin position="26"/>
        <end position="412"/>
    </location>
</feature>
<dbReference type="EMBL" id="CM012437">
    <property type="protein sequence ID" value="RVE76330.1"/>
    <property type="molecule type" value="Genomic_DNA"/>
</dbReference>
<feature type="transmembrane region" description="Helical" evidence="1">
    <location>
        <begin position="319"/>
        <end position="343"/>
    </location>
</feature>
<feature type="signal peptide" evidence="2">
    <location>
        <begin position="1"/>
        <end position="25"/>
    </location>
</feature>
<sequence length="412" mass="45151">MQIPKAGCIALYAMTFVHLWGRVFTSTSPAPLPTPTLKVKARSSQSVVLICQAPKGNHGVLFKLFQEREEVDLVNLQYGAEEVQFTVRVDTKKPKIFCCLYKDQQGLYSLISPYLDLDDHNDDAPTVLPSIPPPLLSVDPPTDVVKPGATLHFSCSIPTHQSQSQSQSQKPSSFLLLRTAQPTGEMRASTYQITKRRGLVNSTASNVIKIIIADKLPTPSLVLQQQTDVWHLLCAGSAAYPGATFSLFLADNEAPVATQRASVTQHQAVFPLPVQDSSVALYECQYSVLLGSMWSNSDRSVAVSVTKGNSPLSSSGVDWPLLVGSSSAAVLFLCSLVLIAVVAHRKVKAAAEKKKNRQEAQFWTKVHGRDHVVDLTLRRTSFTYQEWNSGVTETASRSSLWNPLSTFTTEIH</sequence>
<dbReference type="InterPro" id="IPR041066">
    <property type="entry name" value="C19orf38_Ig"/>
</dbReference>
<organism evidence="4 5">
    <name type="scientific">Oryzias javanicus</name>
    <name type="common">Javanese ricefish</name>
    <name type="synonym">Aplocheilus javanicus</name>
    <dbReference type="NCBI Taxonomy" id="123683"/>
    <lineage>
        <taxon>Eukaryota</taxon>
        <taxon>Metazoa</taxon>
        <taxon>Chordata</taxon>
        <taxon>Craniata</taxon>
        <taxon>Vertebrata</taxon>
        <taxon>Euteleostomi</taxon>
        <taxon>Actinopterygii</taxon>
        <taxon>Neopterygii</taxon>
        <taxon>Teleostei</taxon>
        <taxon>Neoteleostei</taxon>
        <taxon>Acanthomorphata</taxon>
        <taxon>Ovalentaria</taxon>
        <taxon>Atherinomorphae</taxon>
        <taxon>Beloniformes</taxon>
        <taxon>Adrianichthyidae</taxon>
        <taxon>Oryziinae</taxon>
        <taxon>Oryzias</taxon>
    </lineage>
</organism>
<accession>A0A3S2PL13</accession>
<dbReference type="PANTHER" id="PTHR36859">
    <property type="entry name" value="PROTEIN HIDE1"/>
    <property type="match status" value="1"/>
</dbReference>
<evidence type="ECO:0000259" key="3">
    <source>
        <dbReference type="Pfam" id="PF17737"/>
    </source>
</evidence>
<dbReference type="InterPro" id="IPR040438">
    <property type="entry name" value="HIDE1"/>
</dbReference>
<proteinExistence type="predicted"/>
<dbReference type="PANTHER" id="PTHR36859:SF1">
    <property type="entry name" value="PROTEIN HIDE1"/>
    <property type="match status" value="1"/>
</dbReference>
<feature type="domain" description="C19orf38 Ig" evidence="3">
    <location>
        <begin position="225"/>
        <end position="306"/>
    </location>
</feature>
<dbReference type="InterPro" id="IPR013783">
    <property type="entry name" value="Ig-like_fold"/>
</dbReference>
<keyword evidence="2" id="KW-0732">Signal</keyword>
<reference evidence="4 5" key="2">
    <citation type="submission" date="2019-01" db="EMBL/GenBank/DDBJ databases">
        <title>A chromosome length genome reference of the Java medaka (oryzias javanicus).</title>
        <authorList>
            <person name="Herpin A."/>
            <person name="Takehana Y."/>
            <person name="Naruse K."/>
            <person name="Ansai S."/>
            <person name="Kawaguchi M."/>
        </authorList>
    </citation>
    <scope>NUCLEOTIDE SEQUENCE [LARGE SCALE GENOMIC DNA]</scope>
    <source>
        <strain evidence="4">RS831</strain>
        <tissue evidence="4">Whole body</tissue>
    </source>
</reference>
<dbReference type="Proteomes" id="UP000283210">
    <property type="component" value="Chromosome 1"/>
</dbReference>
<keyword evidence="1" id="KW-0472">Membrane</keyword>
<evidence type="ECO:0000256" key="1">
    <source>
        <dbReference type="SAM" id="Phobius"/>
    </source>
</evidence>
<evidence type="ECO:0000313" key="4">
    <source>
        <dbReference type="EMBL" id="RVE76330.1"/>
    </source>
</evidence>
<keyword evidence="1" id="KW-1133">Transmembrane helix</keyword>
<keyword evidence="5" id="KW-1185">Reference proteome</keyword>
<dbReference type="Gene3D" id="2.60.40.10">
    <property type="entry name" value="Immunoglobulins"/>
    <property type="match status" value="1"/>
</dbReference>
<dbReference type="OrthoDB" id="8917711at2759"/>